<gene>
    <name evidence="1" type="ORF">V5G21_08880</name>
</gene>
<dbReference type="EMBL" id="CP144921">
    <property type="protein sequence ID" value="WWA31910.1"/>
    <property type="molecule type" value="Genomic_DNA"/>
</dbReference>
<organism evidence="1 2">
    <name type="scientific">Shouchella rhizosphaerae</name>
    <dbReference type="NCBI Taxonomy" id="866786"/>
    <lineage>
        <taxon>Bacteria</taxon>
        <taxon>Bacillati</taxon>
        <taxon>Bacillota</taxon>
        <taxon>Bacilli</taxon>
        <taxon>Bacillales</taxon>
        <taxon>Bacillaceae</taxon>
        <taxon>Shouchella</taxon>
    </lineage>
</organism>
<dbReference type="Proteomes" id="UP001341136">
    <property type="component" value="Chromosome"/>
</dbReference>
<name>A0ABZ2D2Q5_9BACI</name>
<evidence type="ECO:0000313" key="2">
    <source>
        <dbReference type="Proteomes" id="UP001341136"/>
    </source>
</evidence>
<evidence type="ECO:0008006" key="3">
    <source>
        <dbReference type="Google" id="ProtNLM"/>
    </source>
</evidence>
<keyword evidence="2" id="KW-1185">Reference proteome</keyword>
<accession>A0ABZ2D2Q5</accession>
<reference evidence="1 2" key="1">
    <citation type="submission" date="2024-01" db="EMBL/GenBank/DDBJ databases">
        <title>Culturomics analysis of mouse respiratory tract.</title>
        <authorList>
            <person name="Phillips A.M."/>
            <person name="Collette N.M."/>
            <person name="Mageeney C.M."/>
            <person name="Sinha A."/>
            <person name="Hern K.E."/>
            <person name="Arkin A.P."/>
            <person name="Williams K.P."/>
            <person name="Branda S."/>
        </authorList>
    </citation>
    <scope>NUCLEOTIDE SEQUENCE [LARGE SCALE GENOMIC DNA]</scope>
    <source>
        <strain evidence="1 2">CP20</strain>
    </source>
</reference>
<dbReference type="RefSeq" id="WP_251225751.1">
    <property type="nucleotide sequence ID" value="NZ_CP144921.1"/>
</dbReference>
<evidence type="ECO:0000313" key="1">
    <source>
        <dbReference type="EMBL" id="WWA31910.1"/>
    </source>
</evidence>
<proteinExistence type="predicted"/>
<protein>
    <recommendedName>
        <fullName evidence="3">DinB family protein</fullName>
    </recommendedName>
</protein>
<sequence>MNEIVRNSVKTLIKETFEGPEAKGSWFTEAEPNSGIFGVLGGTSSDLASRSVYGTTLAAHTDHIRYYLWGTNETLKKGKQPEMDWGKSWTIHSVDEQQWNHIQAGLRNEYVTLLQLMDDAEWNERKANEMVASLAHSAYHLGAIRQMLKVVNG</sequence>